<evidence type="ECO:0000313" key="17">
    <source>
        <dbReference type="EMBL" id="EXB63840.1"/>
    </source>
</evidence>
<keyword evidence="12" id="KW-1015">Disulfide bond</keyword>
<evidence type="ECO:0000256" key="3">
    <source>
        <dbReference type="ARBA" id="ARBA00022527"/>
    </source>
</evidence>
<dbReference type="InterPro" id="IPR008271">
    <property type="entry name" value="Ser/Thr_kinase_AS"/>
</dbReference>
<dbReference type="SMART" id="SM00220">
    <property type="entry name" value="S_TKc"/>
    <property type="match status" value="1"/>
</dbReference>
<evidence type="ECO:0000256" key="1">
    <source>
        <dbReference type="ARBA" id="ARBA00004162"/>
    </source>
</evidence>
<dbReference type="PROSITE" id="PS00107">
    <property type="entry name" value="PROTEIN_KINASE_ATP"/>
    <property type="match status" value="1"/>
</dbReference>
<dbReference type="EMBL" id="KE344492">
    <property type="protein sequence ID" value="EXB63840.1"/>
    <property type="molecule type" value="Genomic_DNA"/>
</dbReference>
<feature type="compositionally biased region" description="Basic and acidic residues" evidence="15">
    <location>
        <begin position="89"/>
        <end position="99"/>
    </location>
</feature>
<protein>
    <submittedName>
        <fullName evidence="17">Protein kinase APK1B</fullName>
    </submittedName>
</protein>
<dbReference type="FunFam" id="3.30.200.20:FF:000162">
    <property type="entry name" value="Adenine nucleotide alpha hydrolase-like domain kinase"/>
    <property type="match status" value="1"/>
</dbReference>
<keyword evidence="10" id="KW-1133">Transmembrane helix</keyword>
<dbReference type="PROSITE" id="PS50011">
    <property type="entry name" value="PROTEIN_KINASE_DOM"/>
    <property type="match status" value="1"/>
</dbReference>
<evidence type="ECO:0000256" key="11">
    <source>
        <dbReference type="ARBA" id="ARBA00023136"/>
    </source>
</evidence>
<keyword evidence="11" id="KW-0472">Membrane</keyword>
<dbReference type="GO" id="GO:0005886">
    <property type="term" value="C:plasma membrane"/>
    <property type="evidence" value="ECO:0007669"/>
    <property type="project" value="UniProtKB-SubCell"/>
</dbReference>
<dbReference type="InterPro" id="IPR050823">
    <property type="entry name" value="Plant_Ser_Thr_Prot_Kinase"/>
</dbReference>
<evidence type="ECO:0000256" key="13">
    <source>
        <dbReference type="PROSITE-ProRule" id="PRU10141"/>
    </source>
</evidence>
<evidence type="ECO:0000313" key="18">
    <source>
        <dbReference type="Proteomes" id="UP000030645"/>
    </source>
</evidence>
<keyword evidence="18" id="KW-1185">Reference proteome</keyword>
<feature type="domain" description="Protein kinase" evidence="16">
    <location>
        <begin position="144"/>
        <end position="442"/>
    </location>
</feature>
<dbReference type="GO" id="GO:0004674">
    <property type="term" value="F:protein serine/threonine kinase activity"/>
    <property type="evidence" value="ECO:0007669"/>
    <property type="project" value="UniProtKB-KW"/>
</dbReference>
<dbReference type="GO" id="GO:0005524">
    <property type="term" value="F:ATP binding"/>
    <property type="evidence" value="ECO:0007669"/>
    <property type="project" value="UniProtKB-UniRule"/>
</dbReference>
<reference evidence="18" key="1">
    <citation type="submission" date="2013-01" db="EMBL/GenBank/DDBJ databases">
        <title>Draft Genome Sequence of a Mulberry Tree, Morus notabilis C.K. Schneid.</title>
        <authorList>
            <person name="He N."/>
            <person name="Zhao S."/>
        </authorList>
    </citation>
    <scope>NUCLEOTIDE SEQUENCE</scope>
</reference>
<evidence type="ECO:0000256" key="10">
    <source>
        <dbReference type="ARBA" id="ARBA00022989"/>
    </source>
</evidence>
<dbReference type="Gene3D" id="1.10.510.10">
    <property type="entry name" value="Transferase(Phosphotransferase) domain 1"/>
    <property type="match status" value="1"/>
</dbReference>
<evidence type="ECO:0000256" key="8">
    <source>
        <dbReference type="ARBA" id="ARBA00022777"/>
    </source>
</evidence>
<name>W9R1G2_9ROSA</name>
<dbReference type="Pfam" id="PF07714">
    <property type="entry name" value="PK_Tyr_Ser-Thr"/>
    <property type="match status" value="1"/>
</dbReference>
<keyword evidence="2" id="KW-1003">Cell membrane</keyword>
<dbReference type="InterPro" id="IPR000719">
    <property type="entry name" value="Prot_kinase_dom"/>
</dbReference>
<keyword evidence="3 14" id="KW-0723">Serine/threonine-protein kinase</keyword>
<evidence type="ECO:0000256" key="6">
    <source>
        <dbReference type="ARBA" id="ARBA00022729"/>
    </source>
</evidence>
<feature type="binding site" evidence="13">
    <location>
        <position position="182"/>
    </location>
    <ligand>
        <name>ATP</name>
        <dbReference type="ChEBI" id="CHEBI:30616"/>
    </ligand>
</feature>
<dbReference type="InterPro" id="IPR011009">
    <property type="entry name" value="Kinase-like_dom_sf"/>
</dbReference>
<evidence type="ECO:0000259" key="16">
    <source>
        <dbReference type="PROSITE" id="PS50011"/>
    </source>
</evidence>
<dbReference type="InterPro" id="IPR017441">
    <property type="entry name" value="Protein_kinase_ATP_BS"/>
</dbReference>
<evidence type="ECO:0000256" key="14">
    <source>
        <dbReference type="RuleBase" id="RU000304"/>
    </source>
</evidence>
<sequence length="478" mass="54178">MGNCCLKKQIKEPNQPVTVVHLSTGGRVVRVLSQRSITRTTSPNGIRIRSKKVISNAVTAKTTQHERERRRSPLRPRNYVSLNTQIGAAKRDDDKRHDNPLSLTTRNDTLEKVHKKDKEESRPRAHSKIRCFCYAVLKDATNNFSRKNLIGEGGFGDVYKGYVTHCTMSAAKPNEGFPIAIKRLIQRRPQGCEAWKTEVRILSQLNHPNIVKLIGCCREGSHRMLVYEYMDEGSLDNCLFRENRKELNWGRRIRIAVGAARGLAYLHTNETPIIHRDIKASNFLLDSKFRVKISDFGLAKYGPEDDDDHISTRVIGTKGYFAPEYFKTGHLTVKADVYSFGVVLLEILSGSCVDKRCPKGVRGNLVERAKPLLCRGNVELRCVMDDKLGKNVPMEEARKFAELTYRCLSEDPNRRPTMDEVLTSLEQLQQIVGGDNNHHDSLSFVGFSACPPPFSKKASRKKCMQVKMQRDDVLTEHG</sequence>
<dbReference type="Proteomes" id="UP000030645">
    <property type="component" value="Unassembled WGS sequence"/>
</dbReference>
<evidence type="ECO:0000256" key="12">
    <source>
        <dbReference type="ARBA" id="ARBA00023157"/>
    </source>
</evidence>
<feature type="compositionally biased region" description="Basic and acidic residues" evidence="15">
    <location>
        <begin position="108"/>
        <end position="122"/>
    </location>
</feature>
<dbReference type="GO" id="GO:0051707">
    <property type="term" value="P:response to other organism"/>
    <property type="evidence" value="ECO:0007669"/>
    <property type="project" value="UniProtKB-ARBA"/>
</dbReference>
<dbReference type="SUPFAM" id="SSF56112">
    <property type="entry name" value="Protein kinase-like (PK-like)"/>
    <property type="match status" value="1"/>
</dbReference>
<dbReference type="PROSITE" id="PS00108">
    <property type="entry name" value="PROTEIN_KINASE_ST"/>
    <property type="match status" value="1"/>
</dbReference>
<dbReference type="Gene3D" id="3.30.200.20">
    <property type="entry name" value="Phosphorylase Kinase, domain 1"/>
    <property type="match status" value="1"/>
</dbReference>
<dbReference type="FunFam" id="1.10.510.10:FF:000468">
    <property type="entry name" value="PTI1-like tyrosine-protein kinase 3"/>
    <property type="match status" value="1"/>
</dbReference>
<keyword evidence="4" id="KW-0808">Transferase</keyword>
<dbReference type="AlphaFoldDB" id="W9R1G2"/>
<evidence type="ECO:0000256" key="9">
    <source>
        <dbReference type="ARBA" id="ARBA00022840"/>
    </source>
</evidence>
<dbReference type="PANTHER" id="PTHR45621">
    <property type="entry name" value="OS01G0588500 PROTEIN-RELATED"/>
    <property type="match status" value="1"/>
</dbReference>
<keyword evidence="9 13" id="KW-0067">ATP-binding</keyword>
<dbReference type="eggNOG" id="KOG1187">
    <property type="taxonomic scope" value="Eukaryota"/>
</dbReference>
<gene>
    <name evidence="17" type="ORF">L484_021113</name>
</gene>
<evidence type="ECO:0000256" key="4">
    <source>
        <dbReference type="ARBA" id="ARBA00022679"/>
    </source>
</evidence>
<keyword evidence="5" id="KW-0812">Transmembrane</keyword>
<keyword evidence="8 17" id="KW-0418">Kinase</keyword>
<keyword evidence="7 13" id="KW-0547">Nucleotide-binding</keyword>
<accession>W9R1G2</accession>
<keyword evidence="6" id="KW-0732">Signal</keyword>
<evidence type="ECO:0000256" key="7">
    <source>
        <dbReference type="ARBA" id="ARBA00022741"/>
    </source>
</evidence>
<organism evidence="17 18">
    <name type="scientific">Morus notabilis</name>
    <dbReference type="NCBI Taxonomy" id="981085"/>
    <lineage>
        <taxon>Eukaryota</taxon>
        <taxon>Viridiplantae</taxon>
        <taxon>Streptophyta</taxon>
        <taxon>Embryophyta</taxon>
        <taxon>Tracheophyta</taxon>
        <taxon>Spermatophyta</taxon>
        <taxon>Magnoliopsida</taxon>
        <taxon>eudicotyledons</taxon>
        <taxon>Gunneridae</taxon>
        <taxon>Pentapetalae</taxon>
        <taxon>rosids</taxon>
        <taxon>fabids</taxon>
        <taxon>Rosales</taxon>
        <taxon>Moraceae</taxon>
        <taxon>Moreae</taxon>
        <taxon>Morus</taxon>
    </lineage>
</organism>
<dbReference type="InterPro" id="IPR001245">
    <property type="entry name" value="Ser-Thr/Tyr_kinase_cat_dom"/>
</dbReference>
<comment type="subcellular location">
    <subcellularLocation>
        <location evidence="1">Cell membrane</location>
        <topology evidence="1">Single-pass membrane protein</topology>
    </subcellularLocation>
</comment>
<dbReference type="CDD" id="cd14066">
    <property type="entry name" value="STKc_IRAK"/>
    <property type="match status" value="1"/>
</dbReference>
<evidence type="ECO:0000256" key="15">
    <source>
        <dbReference type="SAM" id="MobiDB-lite"/>
    </source>
</evidence>
<feature type="region of interest" description="Disordered" evidence="15">
    <location>
        <begin position="57"/>
        <end position="122"/>
    </location>
</feature>
<evidence type="ECO:0000256" key="2">
    <source>
        <dbReference type="ARBA" id="ARBA00022475"/>
    </source>
</evidence>
<evidence type="ECO:0000256" key="5">
    <source>
        <dbReference type="ARBA" id="ARBA00022692"/>
    </source>
</evidence>
<proteinExistence type="inferred from homology"/>
<dbReference type="STRING" id="981085.W9R1G2"/>
<comment type="similarity">
    <text evidence="14">Belongs to the protein kinase superfamily.</text>
</comment>